<dbReference type="EMBL" id="JARGEI010000005">
    <property type="protein sequence ID" value="KAJ8731202.1"/>
    <property type="molecule type" value="Genomic_DNA"/>
</dbReference>
<accession>A0AAD8DYT3</accession>
<evidence type="ECO:0000256" key="2">
    <source>
        <dbReference type="ARBA" id="ARBA00022692"/>
    </source>
</evidence>
<feature type="transmembrane region" description="Helical" evidence="5">
    <location>
        <begin position="277"/>
        <end position="296"/>
    </location>
</feature>
<dbReference type="PANTHER" id="PTHR47154">
    <property type="entry name" value="G-PROTEIN COUPLED RECEPTOR MTH-RELATED"/>
    <property type="match status" value="1"/>
</dbReference>
<evidence type="ECO:0000313" key="7">
    <source>
        <dbReference type="EMBL" id="KAJ8731202.1"/>
    </source>
</evidence>
<feature type="transmembrane region" description="Helical" evidence="5">
    <location>
        <begin position="185"/>
        <end position="204"/>
    </location>
</feature>
<dbReference type="Pfam" id="PF00002">
    <property type="entry name" value="7tm_2"/>
    <property type="match status" value="1"/>
</dbReference>
<protein>
    <recommendedName>
        <fullName evidence="6">G-protein coupled receptors family 2 profile 2 domain-containing protein</fullName>
    </recommendedName>
</protein>
<dbReference type="InterPro" id="IPR017981">
    <property type="entry name" value="GPCR_2-like_7TM"/>
</dbReference>
<gene>
    <name evidence="7" type="ORF">PYW07_004366</name>
</gene>
<reference evidence="7" key="1">
    <citation type="submission" date="2023-03" db="EMBL/GenBank/DDBJ databases">
        <title>Chromosome-level genomes of two armyworms, Mythimna separata and Mythimna loreyi, provide insights into the biosynthesis and reception of sex pheromones.</title>
        <authorList>
            <person name="Zhao H."/>
        </authorList>
    </citation>
    <scope>NUCLEOTIDE SEQUENCE</scope>
    <source>
        <strain evidence="7">BeijingLab</strain>
        <tissue evidence="7">Pupa</tissue>
    </source>
</reference>
<evidence type="ECO:0000256" key="3">
    <source>
        <dbReference type="ARBA" id="ARBA00022989"/>
    </source>
</evidence>
<evidence type="ECO:0000256" key="4">
    <source>
        <dbReference type="ARBA" id="ARBA00023136"/>
    </source>
</evidence>
<organism evidence="7 8">
    <name type="scientific">Mythimna separata</name>
    <name type="common">Oriental armyworm</name>
    <name type="synonym">Pseudaletia separata</name>
    <dbReference type="NCBI Taxonomy" id="271217"/>
    <lineage>
        <taxon>Eukaryota</taxon>
        <taxon>Metazoa</taxon>
        <taxon>Ecdysozoa</taxon>
        <taxon>Arthropoda</taxon>
        <taxon>Hexapoda</taxon>
        <taxon>Insecta</taxon>
        <taxon>Pterygota</taxon>
        <taxon>Neoptera</taxon>
        <taxon>Endopterygota</taxon>
        <taxon>Lepidoptera</taxon>
        <taxon>Glossata</taxon>
        <taxon>Ditrysia</taxon>
        <taxon>Noctuoidea</taxon>
        <taxon>Noctuidae</taxon>
        <taxon>Noctuinae</taxon>
        <taxon>Hadenini</taxon>
        <taxon>Mythimna</taxon>
    </lineage>
</organism>
<dbReference type="GO" id="GO:0008528">
    <property type="term" value="F:G protein-coupled peptide receptor activity"/>
    <property type="evidence" value="ECO:0007669"/>
    <property type="project" value="TreeGrafter"/>
</dbReference>
<feature type="transmembrane region" description="Helical" evidence="5">
    <location>
        <begin position="143"/>
        <end position="164"/>
    </location>
</feature>
<dbReference type="InterPro" id="IPR051384">
    <property type="entry name" value="Mth_GPCR"/>
</dbReference>
<feature type="transmembrane region" description="Helical" evidence="5">
    <location>
        <begin position="76"/>
        <end position="95"/>
    </location>
</feature>
<dbReference type="Gene3D" id="1.20.1070.10">
    <property type="entry name" value="Rhodopsin 7-helix transmembrane proteins"/>
    <property type="match status" value="1"/>
</dbReference>
<dbReference type="Proteomes" id="UP001231518">
    <property type="component" value="Chromosome 16"/>
</dbReference>
<feature type="domain" description="G-protein coupled receptors family 2 profile 2" evidence="6">
    <location>
        <begin position="70"/>
        <end position="327"/>
    </location>
</feature>
<dbReference type="InterPro" id="IPR000832">
    <property type="entry name" value="GPCR_2_secretin-like"/>
</dbReference>
<name>A0AAD8DYT3_MYTSE</name>
<evidence type="ECO:0000313" key="8">
    <source>
        <dbReference type="Proteomes" id="UP001231518"/>
    </source>
</evidence>
<dbReference type="GO" id="GO:0007166">
    <property type="term" value="P:cell surface receptor signaling pathway"/>
    <property type="evidence" value="ECO:0007669"/>
    <property type="project" value="InterPro"/>
</dbReference>
<dbReference type="CDD" id="cd15039">
    <property type="entry name" value="7tmB3_Methuselah-like"/>
    <property type="match status" value="1"/>
</dbReference>
<comment type="caution">
    <text evidence="7">The sequence shown here is derived from an EMBL/GenBank/DDBJ whole genome shotgun (WGS) entry which is preliminary data.</text>
</comment>
<dbReference type="PANTHER" id="PTHR47154:SF2">
    <property type="entry name" value="G-PROTEIN COUPLED RECEPTOR MTH-RELATED"/>
    <property type="match status" value="1"/>
</dbReference>
<feature type="transmembrane region" description="Helical" evidence="5">
    <location>
        <begin position="102"/>
        <end position="123"/>
    </location>
</feature>
<keyword evidence="8" id="KW-1185">Reference proteome</keyword>
<feature type="transmembrane region" description="Helical" evidence="5">
    <location>
        <begin position="302"/>
        <end position="324"/>
    </location>
</feature>
<evidence type="ECO:0000259" key="6">
    <source>
        <dbReference type="PROSITE" id="PS50261"/>
    </source>
</evidence>
<comment type="subcellular location">
    <subcellularLocation>
        <location evidence="1">Membrane</location>
        <topology evidence="1">Multi-pass membrane protein</topology>
    </subcellularLocation>
</comment>
<keyword evidence="4 5" id="KW-0472">Membrane</keyword>
<dbReference type="AlphaFoldDB" id="A0AAD8DYT3"/>
<proteinExistence type="predicted"/>
<dbReference type="PROSITE" id="PS50261">
    <property type="entry name" value="G_PROTEIN_RECEP_F2_4"/>
    <property type="match status" value="1"/>
</dbReference>
<sequence>MGTRAASEKYVISENGSVEIQEDSGTKSTVEKLNYCIDRSVDRIQKDPLLFKVKTVLRQITADSTDRKKIRQLENIGLMISSFFLVCVLIVYSLLPDLRNLTGLILMAYMLTLLLGFITKFILDYILSLPKTPDHTCKIMTPIVYFGFVSSIFWLSVYAFDVFWGLRGFRIQRNSKNSKMVKFMWYALYAWGTPLLLTTIIVVLDNLPSLKLAVPTPFKDCLNTGISLDYYYKIPIGILTLMNIVLFILTVYNIWMVKHAVNRCHDSGRSKQQSNRFATYAKLFLMMGVGWCMELFPPGDDVWIYVLLNLYNLLTGVTIFYLFICKRIILLQLCRKFNVPNDFIKYWGLDLSHTRTESGITRSTGVSSTIRRRSKDQTEDIGFEKLA</sequence>
<feature type="transmembrane region" description="Helical" evidence="5">
    <location>
        <begin position="234"/>
        <end position="256"/>
    </location>
</feature>
<keyword evidence="3 5" id="KW-1133">Transmembrane helix</keyword>
<evidence type="ECO:0000256" key="1">
    <source>
        <dbReference type="ARBA" id="ARBA00004141"/>
    </source>
</evidence>
<evidence type="ECO:0000256" key="5">
    <source>
        <dbReference type="SAM" id="Phobius"/>
    </source>
</evidence>
<keyword evidence="2 5" id="KW-0812">Transmembrane</keyword>
<dbReference type="GO" id="GO:0005886">
    <property type="term" value="C:plasma membrane"/>
    <property type="evidence" value="ECO:0007669"/>
    <property type="project" value="TreeGrafter"/>
</dbReference>